<dbReference type="Pfam" id="PF22505">
    <property type="entry name" value="RNase_J_b_CASP"/>
    <property type="match status" value="1"/>
</dbReference>
<keyword evidence="1" id="KW-0540">Nuclease</keyword>
<evidence type="ECO:0000313" key="9">
    <source>
        <dbReference type="Proteomes" id="UP001453229"/>
    </source>
</evidence>
<proteinExistence type="predicted"/>
<dbReference type="InterPro" id="IPR042173">
    <property type="entry name" value="RNase_J_2"/>
</dbReference>
<dbReference type="Pfam" id="PF12706">
    <property type="entry name" value="Lactamase_B_2"/>
    <property type="match status" value="1"/>
</dbReference>
<keyword evidence="2" id="KW-0479">Metal-binding</keyword>
<evidence type="ECO:0000256" key="2">
    <source>
        <dbReference type="ARBA" id="ARBA00022723"/>
    </source>
</evidence>
<feature type="domain" description="Plant heme peroxidase family profile" evidence="7">
    <location>
        <begin position="220"/>
        <end position="372"/>
    </location>
</feature>
<dbReference type="InterPro" id="IPR001279">
    <property type="entry name" value="Metallo-B-lactamas"/>
</dbReference>
<sequence length="560" mass="61984">MFRPRAQIRPRTYPPLLFHPLGGCGEIGMNLSLYGYDGHWIAVDCGMTIRQDLPDQPLQIPDVDHLAAHAMVPSAVFITHGHEDHLGALAWIWPRWNCPVYATPLAIEMLRAKFSEQGLRVDALKPIQPGARVAAGPFGVTFLPVTHSIPESCALSIITPRHKVLHTGDWKLDERPLIGAPFSAAQFQALAPVDLVVADSTNADVEGHSRSEAEAAEALESVIRECRGRVVVSCFASNIARIKALGAIAERTNRRVALLGRSMERMVSIATQLGYLDDFPPRVPANDLGYLYAEEVLIIATGSQGEPRSALSRLSQGRHPALDLLADDDVIFSARAIPGNERPIARLKAGFKRLGVNVHDEHTDPALHASGHPAREELRQLYRWLRPKMLLPVHGEASHQQAHRELASTMDIHVPQLAKNGVVLSLDAETLVPSGTHHLRPRLIASRMRPGERTNPVSARRHDKSLSIALNVLPTATGWTRIGQMIWDSEISLPLDEDALADWLDERIDAITAETLLQLRQQLFGPLREWLHERLPVSLEIHLQLMPADPQPEYEVRTAP</sequence>
<protein>
    <submittedName>
        <fullName evidence="8">Ribonuclease J</fullName>
        <ecNumber evidence="8">3.1.-.-</ecNumber>
    </submittedName>
</protein>
<keyword evidence="6" id="KW-0694">RNA-binding</keyword>
<keyword evidence="9" id="KW-1185">Reference proteome</keyword>
<evidence type="ECO:0000256" key="3">
    <source>
        <dbReference type="ARBA" id="ARBA00022801"/>
    </source>
</evidence>
<organism evidence="8 9">
    <name type="scientific">Salinicola lusitanus</name>
    <dbReference type="NCBI Taxonomy" id="1949085"/>
    <lineage>
        <taxon>Bacteria</taxon>
        <taxon>Pseudomonadati</taxon>
        <taxon>Pseudomonadota</taxon>
        <taxon>Gammaproteobacteria</taxon>
        <taxon>Oceanospirillales</taxon>
        <taxon>Halomonadaceae</taxon>
        <taxon>Salinicola</taxon>
    </lineage>
</organism>
<reference evidence="8 9" key="1">
    <citation type="submission" date="2024-04" db="EMBL/GenBank/DDBJ databases">
        <title>Salinicola lusitanus LLJ914,a marine bacterium isolated from the Okinawa Trough.</title>
        <authorList>
            <person name="Li J."/>
        </authorList>
    </citation>
    <scope>NUCLEOTIDE SEQUENCE [LARGE SCALE GENOMIC DNA]</scope>
    <source>
        <strain evidence="8 9">LLJ914</strain>
    </source>
</reference>
<dbReference type="Gene3D" id="3.60.15.10">
    <property type="entry name" value="Ribonuclease Z/Hydroxyacylglutathione hydrolase-like"/>
    <property type="match status" value="1"/>
</dbReference>
<dbReference type="EMBL" id="CP151919">
    <property type="protein sequence ID" value="XAD53619.1"/>
    <property type="molecule type" value="Genomic_DNA"/>
</dbReference>
<dbReference type="InterPro" id="IPR011108">
    <property type="entry name" value="RMMBL"/>
</dbReference>
<dbReference type="InterPro" id="IPR036866">
    <property type="entry name" value="RibonucZ/Hydroxyglut_hydro"/>
</dbReference>
<dbReference type="GO" id="GO:0016787">
    <property type="term" value="F:hydrolase activity"/>
    <property type="evidence" value="ECO:0007669"/>
    <property type="project" value="UniProtKB-KW"/>
</dbReference>
<dbReference type="PANTHER" id="PTHR43694:SF1">
    <property type="entry name" value="RIBONUCLEASE J"/>
    <property type="match status" value="1"/>
</dbReference>
<keyword evidence="4" id="KW-0862">Zinc</keyword>
<dbReference type="InterPro" id="IPR002016">
    <property type="entry name" value="Haem_peroxidase"/>
</dbReference>
<evidence type="ECO:0000256" key="1">
    <source>
        <dbReference type="ARBA" id="ARBA00022722"/>
    </source>
</evidence>
<gene>
    <name evidence="8" type="ORF">AAGT95_17530</name>
</gene>
<dbReference type="PROSITE" id="PS50873">
    <property type="entry name" value="PEROXIDASE_4"/>
    <property type="match status" value="1"/>
</dbReference>
<keyword evidence="3 8" id="KW-0378">Hydrolase</keyword>
<dbReference type="Pfam" id="PF07521">
    <property type="entry name" value="RMMBL"/>
    <property type="match status" value="1"/>
</dbReference>
<keyword evidence="5" id="KW-0269">Exonuclease</keyword>
<dbReference type="PANTHER" id="PTHR43694">
    <property type="entry name" value="RIBONUCLEASE J"/>
    <property type="match status" value="1"/>
</dbReference>
<dbReference type="Proteomes" id="UP001453229">
    <property type="component" value="Chromosome"/>
</dbReference>
<dbReference type="RefSeq" id="WP_342594636.1">
    <property type="nucleotide sequence ID" value="NZ_CP151919.1"/>
</dbReference>
<dbReference type="InterPro" id="IPR055132">
    <property type="entry name" value="RNase_J_b_CASP"/>
</dbReference>
<dbReference type="SUPFAM" id="SSF56281">
    <property type="entry name" value="Metallo-hydrolase/oxidoreductase"/>
    <property type="match status" value="1"/>
</dbReference>
<dbReference type="Gene3D" id="3.40.50.10710">
    <property type="entry name" value="Metallo-hydrolase/oxidoreductase"/>
    <property type="match status" value="1"/>
</dbReference>
<accession>A0ABZ3CR15</accession>
<evidence type="ECO:0000256" key="5">
    <source>
        <dbReference type="ARBA" id="ARBA00022839"/>
    </source>
</evidence>
<name>A0ABZ3CR15_9GAMM</name>
<evidence type="ECO:0000256" key="4">
    <source>
        <dbReference type="ARBA" id="ARBA00022833"/>
    </source>
</evidence>
<evidence type="ECO:0000256" key="6">
    <source>
        <dbReference type="ARBA" id="ARBA00022884"/>
    </source>
</evidence>
<dbReference type="CDD" id="cd07714">
    <property type="entry name" value="RNaseJ_MBL-fold"/>
    <property type="match status" value="1"/>
</dbReference>
<evidence type="ECO:0000259" key="7">
    <source>
        <dbReference type="PROSITE" id="PS50873"/>
    </source>
</evidence>
<evidence type="ECO:0000313" key="8">
    <source>
        <dbReference type="EMBL" id="XAD53619.1"/>
    </source>
</evidence>
<dbReference type="SMART" id="SM00849">
    <property type="entry name" value="Lactamase_B"/>
    <property type="match status" value="1"/>
</dbReference>
<dbReference type="EC" id="3.1.-.-" evidence="8"/>